<dbReference type="SUPFAM" id="SSF52540">
    <property type="entry name" value="P-loop containing nucleoside triphosphate hydrolases"/>
    <property type="match status" value="1"/>
</dbReference>
<dbReference type="RefSeq" id="WP_131756558.1">
    <property type="nucleotide sequence ID" value="NZ_CAACUY010000018.1"/>
</dbReference>
<comment type="caution">
    <text evidence="1">The sequence shown here is derived from an EMBL/GenBank/DDBJ whole genome shotgun (WGS) entry which is preliminary data.</text>
</comment>
<dbReference type="EMBL" id="JBHTGP010000003">
    <property type="protein sequence ID" value="MFD0684595.1"/>
    <property type="molecule type" value="Genomic_DNA"/>
</dbReference>
<organism evidence="1 2">
    <name type="scientific">Actinomadura fibrosa</name>
    <dbReference type="NCBI Taxonomy" id="111802"/>
    <lineage>
        <taxon>Bacteria</taxon>
        <taxon>Bacillati</taxon>
        <taxon>Actinomycetota</taxon>
        <taxon>Actinomycetes</taxon>
        <taxon>Streptosporangiales</taxon>
        <taxon>Thermomonosporaceae</taxon>
        <taxon>Actinomadura</taxon>
    </lineage>
</organism>
<evidence type="ECO:0008006" key="3">
    <source>
        <dbReference type="Google" id="ProtNLM"/>
    </source>
</evidence>
<gene>
    <name evidence="1" type="ORF">ACFQZM_08815</name>
</gene>
<accession>A0ABW2XEW1</accession>
<proteinExistence type="predicted"/>
<sequence length="265" mass="29377">MAPEDVLFEEVISAALDERYIERQWLADLVERHLADPGCRFVLLLGGPGTGKTSFVSWMTRRHEVSPRYFVRRDSVGSFAGGDARSVLLRIGHQLAVLVPHVMGRDVTATVAQQVGKVTSDGSLVGIRVGLLQTSPFRRTALRVTQQASSVQGTVIGLQIDHLITDPRLGDLGNLQYLALLDPAVELAHRTPGALIVLFVDALDELRHQVGFFGRGESVLDWLAQVPQLPDNIRIILTSRPDESLHSLRIRQRPWLREETLTDST</sequence>
<keyword evidence="2" id="KW-1185">Reference proteome</keyword>
<name>A0ABW2XEW1_9ACTN</name>
<dbReference type="Proteomes" id="UP001597063">
    <property type="component" value="Unassembled WGS sequence"/>
</dbReference>
<dbReference type="InterPro" id="IPR027417">
    <property type="entry name" value="P-loop_NTPase"/>
</dbReference>
<dbReference type="Gene3D" id="3.40.50.300">
    <property type="entry name" value="P-loop containing nucleotide triphosphate hydrolases"/>
    <property type="match status" value="1"/>
</dbReference>
<evidence type="ECO:0000313" key="2">
    <source>
        <dbReference type="Proteomes" id="UP001597063"/>
    </source>
</evidence>
<reference evidence="2" key="1">
    <citation type="journal article" date="2019" name="Int. J. Syst. Evol. Microbiol.">
        <title>The Global Catalogue of Microorganisms (GCM) 10K type strain sequencing project: providing services to taxonomists for standard genome sequencing and annotation.</title>
        <authorList>
            <consortium name="The Broad Institute Genomics Platform"/>
            <consortium name="The Broad Institute Genome Sequencing Center for Infectious Disease"/>
            <person name="Wu L."/>
            <person name="Ma J."/>
        </authorList>
    </citation>
    <scope>NUCLEOTIDE SEQUENCE [LARGE SCALE GENOMIC DNA]</scope>
    <source>
        <strain evidence="2">JCM 9371</strain>
    </source>
</reference>
<protein>
    <recommendedName>
        <fullName evidence="3">ATP-binding protein</fullName>
    </recommendedName>
</protein>
<evidence type="ECO:0000313" key="1">
    <source>
        <dbReference type="EMBL" id="MFD0684595.1"/>
    </source>
</evidence>